<accession>A0A9Q6ELN3</accession>
<evidence type="ECO:0008006" key="4">
    <source>
        <dbReference type="Google" id="ProtNLM"/>
    </source>
</evidence>
<evidence type="ECO:0000313" key="3">
    <source>
        <dbReference type="Proteomes" id="UP000222310"/>
    </source>
</evidence>
<dbReference type="AlphaFoldDB" id="A0A9Q6ELN3"/>
<dbReference type="RefSeq" id="WP_099067807.1">
    <property type="nucleotide sequence ID" value="NZ_LAHD01000026.1"/>
</dbReference>
<feature type="chain" id="PRO_5040462811" description="DUF1795 domain-containing protein" evidence="1">
    <location>
        <begin position="28"/>
        <end position="204"/>
    </location>
</feature>
<name>A0A9Q6ELN3_NOSLI</name>
<reference evidence="2 3" key="1">
    <citation type="submission" date="2015-02" db="EMBL/GenBank/DDBJ databases">
        <title>Nostoc linckia genome annotation.</title>
        <authorList>
            <person name="Zhou Z."/>
        </authorList>
    </citation>
    <scope>NUCLEOTIDE SEQUENCE [LARGE SCALE GENOMIC DNA]</scope>
    <source>
        <strain evidence="3">z8</strain>
    </source>
</reference>
<evidence type="ECO:0000256" key="1">
    <source>
        <dbReference type="SAM" id="SignalP"/>
    </source>
</evidence>
<evidence type="ECO:0000313" key="2">
    <source>
        <dbReference type="EMBL" id="PHK04422.1"/>
    </source>
</evidence>
<dbReference type="GeneID" id="57095306"/>
<comment type="caution">
    <text evidence="2">The sequence shown here is derived from an EMBL/GenBank/DDBJ whole genome shotgun (WGS) entry which is preliminary data.</text>
</comment>
<dbReference type="EMBL" id="LAHD01000026">
    <property type="protein sequence ID" value="PHK04422.1"/>
    <property type="molecule type" value="Genomic_DNA"/>
</dbReference>
<proteinExistence type="predicted"/>
<keyword evidence="1" id="KW-0732">Signal</keyword>
<protein>
    <recommendedName>
        <fullName evidence="4">DUF1795 domain-containing protein</fullName>
    </recommendedName>
</protein>
<sequence length="204" mass="22791">MLPRNILETLAVSSFALVIGMQNSALASVNQPISSNGLVFIKTNTLTPKQSNLLVENDTYWGPEQDFKISMPGTVTKNITDELTSVSRNTQTVYTVIHKNFPEASRIPIPQVRQVLQSAMRESIGLTGKVIRSTNFVVDGHPGLELLMQYSDGSLGQYRAFVVNQRLYFMGAVTPNELTTESVNFFDSFRVYPERIRYSSVGIY</sequence>
<gene>
    <name evidence="2" type="ORF">VF08_11455</name>
</gene>
<feature type="signal peptide" evidence="1">
    <location>
        <begin position="1"/>
        <end position="27"/>
    </location>
</feature>
<organism evidence="2 3">
    <name type="scientific">Nostoc linckia z8</name>
    <dbReference type="NCBI Taxonomy" id="1628746"/>
    <lineage>
        <taxon>Bacteria</taxon>
        <taxon>Bacillati</taxon>
        <taxon>Cyanobacteriota</taxon>
        <taxon>Cyanophyceae</taxon>
        <taxon>Nostocales</taxon>
        <taxon>Nostocaceae</taxon>
        <taxon>Nostoc</taxon>
    </lineage>
</organism>
<dbReference type="Proteomes" id="UP000222310">
    <property type="component" value="Unassembled WGS sequence"/>
</dbReference>